<keyword evidence="2" id="KW-1185">Reference proteome</keyword>
<dbReference type="Proteomes" id="UP000799754">
    <property type="component" value="Unassembled WGS sequence"/>
</dbReference>
<protein>
    <submittedName>
        <fullName evidence="1">Uncharacterized protein</fullName>
    </submittedName>
</protein>
<dbReference type="EMBL" id="MU006746">
    <property type="protein sequence ID" value="KAF2622309.1"/>
    <property type="molecule type" value="Genomic_DNA"/>
</dbReference>
<sequence length="197" mass="22326">MTCASRPPGQSPLLNLPFELRSQIFEYIIERRVVHIRMNWSGIFSPTGFSYSCFNDLQPLLESPARGLLAKAVPFDTDITLLSRVCRQMHQDTSLLPFKLWVWSFEDAFTLDQFVTARGLGSIAVHHKEAIRRVAVTPPGPHRSHEKVLQSLQEVLLISPSIPLVKADGVEDTPPASRRVIIRLRLDTLTDTWLRSD</sequence>
<accession>A0ACB6RKL3</accession>
<evidence type="ECO:0000313" key="1">
    <source>
        <dbReference type="EMBL" id="KAF2622309.1"/>
    </source>
</evidence>
<gene>
    <name evidence="1" type="ORF">BU25DRAFT_463055</name>
</gene>
<proteinExistence type="predicted"/>
<organism evidence="1 2">
    <name type="scientific">Macroventuria anomochaeta</name>
    <dbReference type="NCBI Taxonomy" id="301207"/>
    <lineage>
        <taxon>Eukaryota</taxon>
        <taxon>Fungi</taxon>
        <taxon>Dikarya</taxon>
        <taxon>Ascomycota</taxon>
        <taxon>Pezizomycotina</taxon>
        <taxon>Dothideomycetes</taxon>
        <taxon>Pleosporomycetidae</taxon>
        <taxon>Pleosporales</taxon>
        <taxon>Pleosporineae</taxon>
        <taxon>Didymellaceae</taxon>
        <taxon>Macroventuria</taxon>
    </lineage>
</organism>
<name>A0ACB6RKL3_9PLEO</name>
<evidence type="ECO:0000313" key="2">
    <source>
        <dbReference type="Proteomes" id="UP000799754"/>
    </source>
</evidence>
<reference evidence="1" key="1">
    <citation type="journal article" date="2020" name="Stud. Mycol.">
        <title>101 Dothideomycetes genomes: a test case for predicting lifestyles and emergence of pathogens.</title>
        <authorList>
            <person name="Haridas S."/>
            <person name="Albert R."/>
            <person name="Binder M."/>
            <person name="Bloem J."/>
            <person name="Labutti K."/>
            <person name="Salamov A."/>
            <person name="Andreopoulos B."/>
            <person name="Baker S."/>
            <person name="Barry K."/>
            <person name="Bills G."/>
            <person name="Bluhm B."/>
            <person name="Cannon C."/>
            <person name="Castanera R."/>
            <person name="Culley D."/>
            <person name="Daum C."/>
            <person name="Ezra D."/>
            <person name="Gonzalez J."/>
            <person name="Henrissat B."/>
            <person name="Kuo A."/>
            <person name="Liang C."/>
            <person name="Lipzen A."/>
            <person name="Lutzoni F."/>
            <person name="Magnuson J."/>
            <person name="Mondo S."/>
            <person name="Nolan M."/>
            <person name="Ohm R."/>
            <person name="Pangilinan J."/>
            <person name="Park H.-J."/>
            <person name="Ramirez L."/>
            <person name="Alfaro M."/>
            <person name="Sun H."/>
            <person name="Tritt A."/>
            <person name="Yoshinaga Y."/>
            <person name="Zwiers L.-H."/>
            <person name="Turgeon B."/>
            <person name="Goodwin S."/>
            <person name="Spatafora J."/>
            <person name="Crous P."/>
            <person name="Grigoriev I."/>
        </authorList>
    </citation>
    <scope>NUCLEOTIDE SEQUENCE</scope>
    <source>
        <strain evidence="1">CBS 525.71</strain>
    </source>
</reference>
<comment type="caution">
    <text evidence="1">The sequence shown here is derived from an EMBL/GenBank/DDBJ whole genome shotgun (WGS) entry which is preliminary data.</text>
</comment>